<dbReference type="Proteomes" id="UP000230002">
    <property type="component" value="Unassembled WGS sequence"/>
</dbReference>
<evidence type="ECO:0000256" key="1">
    <source>
        <dbReference type="SAM" id="MobiDB-lite"/>
    </source>
</evidence>
<sequence>MNERNIDYMTDGRWTATTSQEDGLAGMVLVGSERENNPGSYEITKKYGPLGKAWWLDGLFPDGELNPAKLFKVDFVATRSRTVLYCQKTGHLAHLITSKAAGMPTHARLEFRWDGRQSPDEPRGARWLPGLPCQIALSIGACVGCGLVRDWFCLASIVMGIVAHGVAYYVIGSGTLMFTHPKPALNAPPGDGVLRAEREWVVLVGSEDVVNAFTCGRFLLGYSVEQAYMASARSGRSGSRNGNTRVRHHKRGSDDSTTGLLSRLDQDITLCPRLHPAPGSHPNNTYLSSLDRDDLQTKILSKELLLREEHMHKYELNTFTAAVAFACFVLTSANTLKDPIMFLDAMLPEQHGGLEGMEAEDGREVEGQGGDSGQVLREGFGCGGRGIG</sequence>
<name>A0A2G8RYD7_9APHY</name>
<dbReference type="EMBL" id="AYKW01000045">
    <property type="protein sequence ID" value="PIL26530.1"/>
    <property type="molecule type" value="Genomic_DNA"/>
</dbReference>
<feature type="compositionally biased region" description="Low complexity" evidence="1">
    <location>
        <begin position="233"/>
        <end position="243"/>
    </location>
</feature>
<evidence type="ECO:0000313" key="2">
    <source>
        <dbReference type="EMBL" id="PIL26530.1"/>
    </source>
</evidence>
<proteinExistence type="predicted"/>
<comment type="caution">
    <text evidence="2">The sequence shown here is derived from an EMBL/GenBank/DDBJ whole genome shotgun (WGS) entry which is preliminary data.</text>
</comment>
<accession>A0A2G8RYD7</accession>
<gene>
    <name evidence="2" type="ORF">GSI_12288</name>
</gene>
<keyword evidence="3" id="KW-1185">Reference proteome</keyword>
<evidence type="ECO:0000313" key="3">
    <source>
        <dbReference type="Proteomes" id="UP000230002"/>
    </source>
</evidence>
<protein>
    <submittedName>
        <fullName evidence="2">Uncharacterized protein</fullName>
    </submittedName>
</protein>
<organism evidence="2 3">
    <name type="scientific">Ganoderma sinense ZZ0214-1</name>
    <dbReference type="NCBI Taxonomy" id="1077348"/>
    <lineage>
        <taxon>Eukaryota</taxon>
        <taxon>Fungi</taxon>
        <taxon>Dikarya</taxon>
        <taxon>Basidiomycota</taxon>
        <taxon>Agaricomycotina</taxon>
        <taxon>Agaricomycetes</taxon>
        <taxon>Polyporales</taxon>
        <taxon>Polyporaceae</taxon>
        <taxon>Ganoderma</taxon>
    </lineage>
</organism>
<dbReference type="OrthoDB" id="2366471at2759"/>
<dbReference type="AlphaFoldDB" id="A0A2G8RYD7"/>
<feature type="region of interest" description="Disordered" evidence="1">
    <location>
        <begin position="233"/>
        <end position="259"/>
    </location>
</feature>
<reference evidence="2 3" key="1">
    <citation type="journal article" date="2015" name="Sci. Rep.">
        <title>Chromosome-level genome map provides insights into diverse defense mechanisms in the medicinal fungus Ganoderma sinense.</title>
        <authorList>
            <person name="Zhu Y."/>
            <person name="Xu J."/>
            <person name="Sun C."/>
            <person name="Zhou S."/>
            <person name="Xu H."/>
            <person name="Nelson D.R."/>
            <person name="Qian J."/>
            <person name="Song J."/>
            <person name="Luo H."/>
            <person name="Xiang L."/>
            <person name="Li Y."/>
            <person name="Xu Z."/>
            <person name="Ji A."/>
            <person name="Wang L."/>
            <person name="Lu S."/>
            <person name="Hayward A."/>
            <person name="Sun W."/>
            <person name="Li X."/>
            <person name="Schwartz D.C."/>
            <person name="Wang Y."/>
            <person name="Chen S."/>
        </authorList>
    </citation>
    <scope>NUCLEOTIDE SEQUENCE [LARGE SCALE GENOMIC DNA]</scope>
    <source>
        <strain evidence="2 3">ZZ0214-1</strain>
    </source>
</reference>
<dbReference type="STRING" id="1077348.A0A2G8RYD7"/>